<accession>A0AAW0CTW6</accession>
<dbReference type="Proteomes" id="UP001362999">
    <property type="component" value="Unassembled WGS sequence"/>
</dbReference>
<evidence type="ECO:0000313" key="1">
    <source>
        <dbReference type="EMBL" id="KAK7042183.1"/>
    </source>
</evidence>
<comment type="caution">
    <text evidence="1">The sequence shown here is derived from an EMBL/GenBank/DDBJ whole genome shotgun (WGS) entry which is preliminary data.</text>
</comment>
<dbReference type="AlphaFoldDB" id="A0AAW0CTW6"/>
<organism evidence="1 2">
    <name type="scientific">Favolaschia claudopus</name>
    <dbReference type="NCBI Taxonomy" id="2862362"/>
    <lineage>
        <taxon>Eukaryota</taxon>
        <taxon>Fungi</taxon>
        <taxon>Dikarya</taxon>
        <taxon>Basidiomycota</taxon>
        <taxon>Agaricomycotina</taxon>
        <taxon>Agaricomycetes</taxon>
        <taxon>Agaricomycetidae</taxon>
        <taxon>Agaricales</taxon>
        <taxon>Marasmiineae</taxon>
        <taxon>Mycenaceae</taxon>
        <taxon>Favolaschia</taxon>
    </lineage>
</organism>
<sequence length="203" mass="21479">MPPPPPYTVVFAPPRPMPAHRHRLALRQRHESAQDSAACLRRPVRPRDPSVADVRRTCAFARSARNYATASNQVTIAKVSPRDGLQNAKGVIPLSVQAKLISHLGCKSLHRQSSMGRCNAIKKQSIKTNTQIDIPCKYSARQLPALLAGLADAEIAGVAVWVALEDVAGGAGGVEGRVAAEYARDAVAGAFGGGAGALRCDVM</sequence>
<gene>
    <name evidence="1" type="ORF">R3P38DRAFT_308149</name>
</gene>
<protein>
    <submittedName>
        <fullName evidence="1">Uncharacterized protein</fullName>
    </submittedName>
</protein>
<dbReference type="EMBL" id="JAWWNJ010000013">
    <property type="protein sequence ID" value="KAK7042183.1"/>
    <property type="molecule type" value="Genomic_DNA"/>
</dbReference>
<reference evidence="1 2" key="1">
    <citation type="journal article" date="2024" name="J Genomics">
        <title>Draft genome sequencing and assembly of Favolaschia claudopus CIRM-BRFM 2984 isolated from oak limbs.</title>
        <authorList>
            <person name="Navarro D."/>
            <person name="Drula E."/>
            <person name="Chaduli D."/>
            <person name="Cazenave R."/>
            <person name="Ahrendt S."/>
            <person name="Wang J."/>
            <person name="Lipzen A."/>
            <person name="Daum C."/>
            <person name="Barry K."/>
            <person name="Grigoriev I.V."/>
            <person name="Favel A."/>
            <person name="Rosso M.N."/>
            <person name="Martin F."/>
        </authorList>
    </citation>
    <scope>NUCLEOTIDE SEQUENCE [LARGE SCALE GENOMIC DNA]</scope>
    <source>
        <strain evidence="1 2">CIRM-BRFM 2984</strain>
    </source>
</reference>
<keyword evidence="2" id="KW-1185">Reference proteome</keyword>
<proteinExistence type="predicted"/>
<name>A0AAW0CTW6_9AGAR</name>
<evidence type="ECO:0000313" key="2">
    <source>
        <dbReference type="Proteomes" id="UP001362999"/>
    </source>
</evidence>